<keyword evidence="1" id="KW-1015">Disulfide bond</keyword>
<dbReference type="STRING" id="947166.A0A1D1W357"/>
<dbReference type="Proteomes" id="UP000186922">
    <property type="component" value="Unassembled WGS sequence"/>
</dbReference>
<dbReference type="Pfam" id="PF00431">
    <property type="entry name" value="CUB"/>
    <property type="match status" value="1"/>
</dbReference>
<dbReference type="PROSITE" id="PS00134">
    <property type="entry name" value="TRYPSIN_HIS"/>
    <property type="match status" value="1"/>
</dbReference>
<protein>
    <recommendedName>
        <fullName evidence="10">Peptidase S1 domain-containing protein</fullName>
    </recommendedName>
</protein>
<dbReference type="SMART" id="SM00020">
    <property type="entry name" value="Tryp_SPc"/>
    <property type="match status" value="1"/>
</dbReference>
<dbReference type="FunFam" id="2.40.10.10:FF:000166">
    <property type="entry name" value="Trypsin"/>
    <property type="match status" value="1"/>
</dbReference>
<evidence type="ECO:0000313" key="9">
    <source>
        <dbReference type="Proteomes" id="UP000186922"/>
    </source>
</evidence>
<comment type="similarity">
    <text evidence="2">Belongs to the peptidase S1 family. CLIP subfamily.</text>
</comment>
<keyword evidence="4" id="KW-0720">Serine protease</keyword>
<comment type="caution">
    <text evidence="3">Lacks conserved residue(s) required for the propagation of feature annotation.</text>
</comment>
<dbReference type="PROSITE" id="PS50240">
    <property type="entry name" value="TRYPSIN_DOM"/>
    <property type="match status" value="1"/>
</dbReference>
<sequence>MASRNLGKGFRIFIIFDFLICLIGICHCAFTDDQVRVFFYQHFASIEALDNQCGVPEIQTGLRGTITASRSRGKSVRCRWTVSVKSGNNIEFRFDPHSFFGHPTTSGTALTSQADCNREWVAVYDGNKLDGRVHKKGICQKDVVEPVARICQGAVPSVYLFEGNNAVVEVCSFRRNAAASSATSLFAKINWLVSETLFLSRTCGQEAGPAGPHSGFVTSPGFGERNYPDNVVDCDFNLNAPAGMVVRLHAHSFALEAGDRNGRCAFDSLTLYERVSTGDYKEVAWFCGKNGPQHLTTTKGAIKLRFKSDPTYNDKGFNITWEFTPPAPNTLQCGRPPISPLLSTTGQLSNIVGGSEARPFSWPWQAAVLTRGSDRVFCGGTLVAPNWVLSAAHCYYPVMGTSASQYEVRLGEHDLSVKEGTELITGIEKIIIHERFSPDTVDSDLALIKLDKTVSNLNNDDTKRFACLPKDNGFVTPGTMCYITGWGETFPTEGSKNGFAGFKFSFINFTAGALQKHIEPHRERSFLPANPRDRLRQASVPIIDDAMCRNLFPGAITENMFCAGYREGGIDACQGDSGGPLVCTTPGGGFDLIGVTSWGFGCAQPKLPGVYVRVARYHKWIEDTIAANP</sequence>
<dbReference type="OrthoDB" id="10004439at2759"/>
<evidence type="ECO:0000256" key="2">
    <source>
        <dbReference type="ARBA" id="ARBA00024195"/>
    </source>
</evidence>
<evidence type="ECO:0000256" key="1">
    <source>
        <dbReference type="ARBA" id="ARBA00023157"/>
    </source>
</evidence>
<dbReference type="PANTHER" id="PTHR24252">
    <property type="entry name" value="ACROSIN-RELATED"/>
    <property type="match status" value="1"/>
</dbReference>
<dbReference type="InterPro" id="IPR035914">
    <property type="entry name" value="Sperma_CUB_dom_sf"/>
</dbReference>
<dbReference type="InterPro" id="IPR018114">
    <property type="entry name" value="TRYPSIN_HIS"/>
</dbReference>
<gene>
    <name evidence="8" type="primary">RvY_17741</name>
    <name evidence="8" type="synonym">RvY_17741.1</name>
    <name evidence="8" type="ORF">RvY_17741-1</name>
</gene>
<dbReference type="CDD" id="cd00041">
    <property type="entry name" value="CUB"/>
    <property type="match status" value="1"/>
</dbReference>
<dbReference type="InterPro" id="IPR000859">
    <property type="entry name" value="CUB_dom"/>
</dbReference>
<dbReference type="InterPro" id="IPR009003">
    <property type="entry name" value="Peptidase_S1_PA"/>
</dbReference>
<feature type="domain" description="Peptidase S1" evidence="7">
    <location>
        <begin position="351"/>
        <end position="626"/>
    </location>
</feature>
<feature type="chain" id="PRO_5008899170" description="Peptidase S1 domain-containing protein" evidence="5">
    <location>
        <begin position="29"/>
        <end position="629"/>
    </location>
</feature>
<dbReference type="AlphaFoldDB" id="A0A1D1W357"/>
<keyword evidence="9" id="KW-1185">Reference proteome</keyword>
<keyword evidence="4" id="KW-0378">Hydrolase</keyword>
<feature type="domain" description="CUB" evidence="6">
    <location>
        <begin position="53"/>
        <end position="189"/>
    </location>
</feature>
<dbReference type="PANTHER" id="PTHR24252:SF7">
    <property type="entry name" value="HYALIN"/>
    <property type="match status" value="1"/>
</dbReference>
<dbReference type="InterPro" id="IPR033116">
    <property type="entry name" value="TRYPSIN_SER"/>
</dbReference>
<dbReference type="Gene3D" id="2.40.10.10">
    <property type="entry name" value="Trypsin-like serine proteases"/>
    <property type="match status" value="3"/>
</dbReference>
<feature type="domain" description="CUB" evidence="6">
    <location>
        <begin position="203"/>
        <end position="324"/>
    </location>
</feature>
<dbReference type="SUPFAM" id="SSF49854">
    <property type="entry name" value="Spermadhesin, CUB domain"/>
    <property type="match status" value="2"/>
</dbReference>
<evidence type="ECO:0000313" key="8">
    <source>
        <dbReference type="EMBL" id="GAV07970.1"/>
    </source>
</evidence>
<dbReference type="PROSITE" id="PS00135">
    <property type="entry name" value="TRYPSIN_SER"/>
    <property type="match status" value="1"/>
</dbReference>
<dbReference type="SMART" id="SM00042">
    <property type="entry name" value="CUB"/>
    <property type="match status" value="2"/>
</dbReference>
<dbReference type="Gene3D" id="2.60.120.290">
    <property type="entry name" value="Spermadhesin, CUB domain"/>
    <property type="match status" value="2"/>
</dbReference>
<reference evidence="8 9" key="1">
    <citation type="journal article" date="2016" name="Nat. Commun.">
        <title>Extremotolerant tardigrade genome and improved radiotolerance of human cultured cells by tardigrade-unique protein.</title>
        <authorList>
            <person name="Hashimoto T."/>
            <person name="Horikawa D.D."/>
            <person name="Saito Y."/>
            <person name="Kuwahara H."/>
            <person name="Kozuka-Hata H."/>
            <person name="Shin-I T."/>
            <person name="Minakuchi Y."/>
            <person name="Ohishi K."/>
            <person name="Motoyama A."/>
            <person name="Aizu T."/>
            <person name="Enomoto A."/>
            <person name="Kondo K."/>
            <person name="Tanaka S."/>
            <person name="Hara Y."/>
            <person name="Koshikawa S."/>
            <person name="Sagara H."/>
            <person name="Miura T."/>
            <person name="Yokobori S."/>
            <person name="Miyagawa K."/>
            <person name="Suzuki Y."/>
            <person name="Kubo T."/>
            <person name="Oyama M."/>
            <person name="Kohara Y."/>
            <person name="Fujiyama A."/>
            <person name="Arakawa K."/>
            <person name="Katayama T."/>
            <person name="Toyoda A."/>
            <person name="Kunieda T."/>
        </authorList>
    </citation>
    <scope>NUCLEOTIDE SEQUENCE [LARGE SCALE GENOMIC DNA]</scope>
    <source>
        <strain evidence="8 9">YOKOZUNA-1</strain>
    </source>
</reference>
<evidence type="ECO:0000256" key="3">
    <source>
        <dbReference type="PROSITE-ProRule" id="PRU00059"/>
    </source>
</evidence>
<comment type="caution">
    <text evidence="8">The sequence shown here is derived from an EMBL/GenBank/DDBJ whole genome shotgun (WGS) entry which is preliminary data.</text>
</comment>
<name>A0A1D1W357_RAMVA</name>
<dbReference type="GO" id="GO:0004252">
    <property type="term" value="F:serine-type endopeptidase activity"/>
    <property type="evidence" value="ECO:0007669"/>
    <property type="project" value="InterPro"/>
</dbReference>
<dbReference type="InterPro" id="IPR001314">
    <property type="entry name" value="Peptidase_S1A"/>
</dbReference>
<feature type="signal peptide" evidence="5">
    <location>
        <begin position="1"/>
        <end position="28"/>
    </location>
</feature>
<evidence type="ECO:0000256" key="4">
    <source>
        <dbReference type="RuleBase" id="RU363034"/>
    </source>
</evidence>
<proteinExistence type="inferred from homology"/>
<keyword evidence="5" id="KW-0732">Signal</keyword>
<evidence type="ECO:0008006" key="10">
    <source>
        <dbReference type="Google" id="ProtNLM"/>
    </source>
</evidence>
<evidence type="ECO:0000256" key="5">
    <source>
        <dbReference type="SAM" id="SignalP"/>
    </source>
</evidence>
<dbReference type="PRINTS" id="PR00722">
    <property type="entry name" value="CHYMOTRYPSIN"/>
</dbReference>
<organism evidence="8 9">
    <name type="scientific">Ramazzottius varieornatus</name>
    <name type="common">Water bear</name>
    <name type="synonym">Tardigrade</name>
    <dbReference type="NCBI Taxonomy" id="947166"/>
    <lineage>
        <taxon>Eukaryota</taxon>
        <taxon>Metazoa</taxon>
        <taxon>Ecdysozoa</taxon>
        <taxon>Tardigrada</taxon>
        <taxon>Eutardigrada</taxon>
        <taxon>Parachela</taxon>
        <taxon>Hypsibioidea</taxon>
        <taxon>Ramazzottiidae</taxon>
        <taxon>Ramazzottius</taxon>
    </lineage>
</organism>
<dbReference type="PROSITE" id="PS01180">
    <property type="entry name" value="CUB"/>
    <property type="match status" value="2"/>
</dbReference>
<dbReference type="InterPro" id="IPR043504">
    <property type="entry name" value="Peptidase_S1_PA_chymotrypsin"/>
</dbReference>
<evidence type="ECO:0000259" key="7">
    <source>
        <dbReference type="PROSITE" id="PS50240"/>
    </source>
</evidence>
<dbReference type="InterPro" id="IPR001254">
    <property type="entry name" value="Trypsin_dom"/>
</dbReference>
<evidence type="ECO:0000259" key="6">
    <source>
        <dbReference type="PROSITE" id="PS01180"/>
    </source>
</evidence>
<dbReference type="SUPFAM" id="SSF50494">
    <property type="entry name" value="Trypsin-like serine proteases"/>
    <property type="match status" value="1"/>
</dbReference>
<dbReference type="FunFam" id="2.40.10.10:FF:000002">
    <property type="entry name" value="Transmembrane protease serine"/>
    <property type="match status" value="1"/>
</dbReference>
<dbReference type="CDD" id="cd00190">
    <property type="entry name" value="Tryp_SPc"/>
    <property type="match status" value="1"/>
</dbReference>
<dbReference type="Pfam" id="PF00089">
    <property type="entry name" value="Trypsin"/>
    <property type="match status" value="2"/>
</dbReference>
<dbReference type="EMBL" id="BDGG01000016">
    <property type="protein sequence ID" value="GAV07970.1"/>
    <property type="molecule type" value="Genomic_DNA"/>
</dbReference>
<keyword evidence="4" id="KW-0645">Protease</keyword>
<accession>A0A1D1W357</accession>
<dbReference type="GO" id="GO:0006508">
    <property type="term" value="P:proteolysis"/>
    <property type="evidence" value="ECO:0007669"/>
    <property type="project" value="UniProtKB-KW"/>
</dbReference>